<dbReference type="CDD" id="cd07814">
    <property type="entry name" value="SRPBCC_CalC_Aha1-like"/>
    <property type="match status" value="1"/>
</dbReference>
<organism evidence="3 4">
    <name type="scientific">Archangium gephyra</name>
    <dbReference type="NCBI Taxonomy" id="48"/>
    <lineage>
        <taxon>Bacteria</taxon>
        <taxon>Pseudomonadati</taxon>
        <taxon>Myxococcota</taxon>
        <taxon>Myxococcia</taxon>
        <taxon>Myxococcales</taxon>
        <taxon>Cystobacterineae</taxon>
        <taxon>Archangiaceae</taxon>
        <taxon>Archangium</taxon>
    </lineage>
</organism>
<proteinExistence type="inferred from homology"/>
<dbReference type="Pfam" id="PF08327">
    <property type="entry name" value="AHSA1"/>
    <property type="match status" value="2"/>
</dbReference>
<gene>
    <name evidence="3" type="ORF">DI536_26865</name>
</gene>
<dbReference type="SUPFAM" id="SSF55961">
    <property type="entry name" value="Bet v1-like"/>
    <property type="match status" value="2"/>
</dbReference>
<dbReference type="Gene3D" id="3.30.530.20">
    <property type="match status" value="2"/>
</dbReference>
<dbReference type="InterPro" id="IPR023393">
    <property type="entry name" value="START-like_dom_sf"/>
</dbReference>
<evidence type="ECO:0000259" key="2">
    <source>
        <dbReference type="Pfam" id="PF08327"/>
    </source>
</evidence>
<protein>
    <recommendedName>
        <fullName evidence="2">Activator of Hsp90 ATPase homologue 1/2-like C-terminal domain-containing protein</fullName>
    </recommendedName>
</protein>
<dbReference type="Proteomes" id="UP000249061">
    <property type="component" value="Unassembled WGS sequence"/>
</dbReference>
<dbReference type="AlphaFoldDB" id="A0A2W5SY61"/>
<feature type="domain" description="Activator of Hsp90 ATPase homologue 1/2-like C-terminal" evidence="2">
    <location>
        <begin position="13"/>
        <end position="133"/>
    </location>
</feature>
<dbReference type="InterPro" id="IPR013538">
    <property type="entry name" value="ASHA1/2-like_C"/>
</dbReference>
<feature type="domain" description="Activator of Hsp90 ATPase homologue 1/2-like C-terminal" evidence="2">
    <location>
        <begin position="159"/>
        <end position="284"/>
    </location>
</feature>
<evidence type="ECO:0000256" key="1">
    <source>
        <dbReference type="ARBA" id="ARBA00006817"/>
    </source>
</evidence>
<comment type="similarity">
    <text evidence="1">Belongs to the AHA1 family.</text>
</comment>
<accession>A0A2W5SY61</accession>
<reference evidence="3 4" key="1">
    <citation type="submission" date="2017-08" db="EMBL/GenBank/DDBJ databases">
        <title>Infants hospitalized years apart are colonized by the same room-sourced microbial strains.</title>
        <authorList>
            <person name="Brooks B."/>
            <person name="Olm M.R."/>
            <person name="Firek B.A."/>
            <person name="Baker R."/>
            <person name="Thomas B.C."/>
            <person name="Morowitz M.J."/>
            <person name="Banfield J.F."/>
        </authorList>
    </citation>
    <scope>NUCLEOTIDE SEQUENCE [LARGE SCALE GENOMIC DNA]</scope>
    <source>
        <strain evidence="3">S2_003_000_R2_14</strain>
    </source>
</reference>
<dbReference type="EMBL" id="QFQP01000029">
    <property type="protein sequence ID" value="PZR07732.1"/>
    <property type="molecule type" value="Genomic_DNA"/>
</dbReference>
<name>A0A2W5SY61_9BACT</name>
<evidence type="ECO:0000313" key="4">
    <source>
        <dbReference type="Proteomes" id="UP000249061"/>
    </source>
</evidence>
<comment type="caution">
    <text evidence="3">The sequence shown here is derived from an EMBL/GenBank/DDBJ whole genome shotgun (WGS) entry which is preliminary data.</text>
</comment>
<sequence length="287" mass="32013">MTLEFESTVTLPAEPARVFQALTDERELCVWFAEHVKVEARRGGAYQFWGKATFGAPSQPDATQKILEFEPGKRLAFGWKKSEVHYALSDGEKPGTTALALRHLVRDELPFTSPRHVIDDLWKLNFANLAAHLNGRAGAVVLADFASPTPEVRCAIEIDAAPARVFRALLVPELMNKWLFGAASVDTGQRSISYGWKYDYEGKPVLGGPTKILELVENEKLVTDWPDWRGADKPSTRVTWTLEALDGGKRTRVTLVHDGFEHMVGRSDYQQGWAGFLEGLRDVVAAY</sequence>
<evidence type="ECO:0000313" key="3">
    <source>
        <dbReference type="EMBL" id="PZR07732.1"/>
    </source>
</evidence>